<dbReference type="Proteomes" id="UP000465221">
    <property type="component" value="Unassembled WGS sequence"/>
</dbReference>
<comment type="caution">
    <text evidence="2">The sequence shown here is derived from an EMBL/GenBank/DDBJ whole genome shotgun (WGS) entry which is preliminary data.</text>
</comment>
<sequence>MGFSSVKYAHTQPSQFHQGKKPRSSTYRTRKWQIYEQWLRTSRTSYLRRTSLQIPNDCIIPALLEQ</sequence>
<proteinExistence type="predicted"/>
<dbReference type="EMBL" id="BLKC01000036">
    <property type="protein sequence ID" value="GFF39052.1"/>
    <property type="molecule type" value="Genomic_DNA"/>
</dbReference>
<evidence type="ECO:0000313" key="2">
    <source>
        <dbReference type="EMBL" id="GFF39052.1"/>
    </source>
</evidence>
<protein>
    <submittedName>
        <fullName evidence="2">Uncharacterized protein</fullName>
    </submittedName>
</protein>
<evidence type="ECO:0000256" key="1">
    <source>
        <dbReference type="SAM" id="MobiDB-lite"/>
    </source>
</evidence>
<feature type="region of interest" description="Disordered" evidence="1">
    <location>
        <begin position="1"/>
        <end position="28"/>
    </location>
</feature>
<organism evidence="2 3">
    <name type="scientific">Aspergillus udagawae</name>
    <dbReference type="NCBI Taxonomy" id="91492"/>
    <lineage>
        <taxon>Eukaryota</taxon>
        <taxon>Fungi</taxon>
        <taxon>Dikarya</taxon>
        <taxon>Ascomycota</taxon>
        <taxon>Pezizomycotina</taxon>
        <taxon>Eurotiomycetes</taxon>
        <taxon>Eurotiomycetidae</taxon>
        <taxon>Eurotiales</taxon>
        <taxon>Aspergillaceae</taxon>
        <taxon>Aspergillus</taxon>
        <taxon>Aspergillus subgen. Fumigati</taxon>
    </lineage>
</organism>
<accession>A0A8H3NSM7</accession>
<dbReference type="AlphaFoldDB" id="A0A8H3NSM7"/>
<name>A0A8H3NSM7_9EURO</name>
<reference evidence="2 3" key="1">
    <citation type="submission" date="2020-01" db="EMBL/GenBank/DDBJ databases">
        <title>Draft genome sequence of Aspergillus udagawae IFM 46972.</title>
        <authorList>
            <person name="Takahashi H."/>
            <person name="Yaguchi T."/>
        </authorList>
    </citation>
    <scope>NUCLEOTIDE SEQUENCE [LARGE SCALE GENOMIC DNA]</scope>
    <source>
        <strain evidence="2 3">IFM 46972</strain>
    </source>
</reference>
<gene>
    <name evidence="2" type="ORF">IFM46972_05757</name>
</gene>
<evidence type="ECO:0000313" key="3">
    <source>
        <dbReference type="Proteomes" id="UP000465221"/>
    </source>
</evidence>
<feature type="compositionally biased region" description="Basic residues" evidence="1">
    <location>
        <begin position="18"/>
        <end position="28"/>
    </location>
</feature>